<dbReference type="KEGG" id="syw:SYNW0172"/>
<organism evidence="1 2">
    <name type="scientific">Parasynechococcus marenigrum (strain WH8102)</name>
    <dbReference type="NCBI Taxonomy" id="84588"/>
    <lineage>
        <taxon>Bacteria</taxon>
        <taxon>Bacillati</taxon>
        <taxon>Cyanobacteriota</taxon>
        <taxon>Cyanophyceae</taxon>
        <taxon>Synechococcales</taxon>
        <taxon>Prochlorococcaceae</taxon>
        <taxon>Parasynechococcus</taxon>
        <taxon>Parasynechococcus marenigrum</taxon>
    </lineage>
</organism>
<keyword evidence="2" id="KW-1185">Reference proteome</keyword>
<evidence type="ECO:0000313" key="1">
    <source>
        <dbReference type="EMBL" id="CAE06687.1"/>
    </source>
</evidence>
<dbReference type="Gene3D" id="3.40.50.2000">
    <property type="entry name" value="Glycogen Phosphorylase B"/>
    <property type="match status" value="1"/>
</dbReference>
<evidence type="ECO:0000313" key="2">
    <source>
        <dbReference type="Proteomes" id="UP000001422"/>
    </source>
</evidence>
<dbReference type="AlphaFoldDB" id="Q7U9T1"/>
<proteinExistence type="predicted"/>
<name>Q7U9T1_PARMW</name>
<dbReference type="eggNOG" id="COG0438">
    <property type="taxonomic scope" value="Bacteria"/>
</dbReference>
<dbReference type="EMBL" id="BX569689">
    <property type="protein sequence ID" value="CAE06687.1"/>
    <property type="molecule type" value="Genomic_DNA"/>
</dbReference>
<dbReference type="SUPFAM" id="SSF53756">
    <property type="entry name" value="UDP-Glycosyltransferase/glycogen phosphorylase"/>
    <property type="match status" value="1"/>
</dbReference>
<accession>Q7U9T1</accession>
<dbReference type="STRING" id="84588.SYNW0172"/>
<gene>
    <name evidence="1" type="ordered locus">SYNW0172</name>
</gene>
<protein>
    <submittedName>
        <fullName evidence="1">Uncharacterized protein</fullName>
    </submittedName>
</protein>
<dbReference type="HOGENOM" id="CLU_841166_0_0_3"/>
<dbReference type="CAZy" id="GT4">
    <property type="family name" value="Glycosyltransferase Family 4"/>
</dbReference>
<dbReference type="Proteomes" id="UP000001422">
    <property type="component" value="Chromosome"/>
</dbReference>
<reference evidence="1 2" key="1">
    <citation type="journal article" date="2003" name="Nature">
        <title>The genome of a motile marine Synechococcus.</title>
        <authorList>
            <person name="Palenik B."/>
            <person name="Brahamsha B."/>
            <person name="Larimer F."/>
            <person name="Land M."/>
            <person name="Hauser L."/>
            <person name="Chain P."/>
            <person name="Lamerdin J."/>
            <person name="Regala W."/>
            <person name="Allen E.A."/>
            <person name="McCarren J."/>
            <person name="Paulsen I."/>
            <person name="Dufresne A."/>
            <person name="Partensky F."/>
            <person name="Webb E."/>
            <person name="Waterbury J."/>
        </authorList>
    </citation>
    <scope>NUCLEOTIDE SEQUENCE [LARGE SCALE GENOMIC DNA]</scope>
    <source>
        <strain evidence="1 2">WH8102</strain>
    </source>
</reference>
<sequence length="347" mass="38759">MLTTLIRVLVPGTSTRFRCGGLSVELQTARLLSSLCATELVTYMERHQDHPFLDDLLSVEPSRREVLWIVSWGFDVPALVRRLRSHRVAYHAHSSGYGFTLPPGVPVLAVSRNTLGYWGDRCPRNPLLLVPNAIEPGWLERGARGSAERRPIDVLVQARKSSRYVLDQLVPALRQQGFRVEVQSGWVDDLVDLFNRSCVYLYDSAEYWRGRGVTEGFGLPPLEAMACGCVVFSSLNHALADHGDPGRMVHQIGCGRLAFDVRRIQHAVRDPAGWRPPAAALNAVLEGSSEASLLQRWTVALDQLEALDLAEGPLLSSPPTWSLKLQQLCQRLQRVVDRLPGWPMFSR</sequence>
<dbReference type="RefSeq" id="WP_011127048.1">
    <property type="nucleotide sequence ID" value="NC_005070.1"/>
</dbReference>